<dbReference type="PANTHER" id="PTHR31286">
    <property type="entry name" value="GLYCINE-RICH CELL WALL STRUCTURAL PROTEIN 1.8-LIKE"/>
    <property type="match status" value="1"/>
</dbReference>
<keyword evidence="3" id="KW-1185">Reference proteome</keyword>
<dbReference type="Proteomes" id="UP000467841">
    <property type="component" value="Unassembled WGS sequence"/>
</dbReference>
<sequence>MARRFSYAEKGKGIELARSPPIRKRIQAPPVDTADLIRENSLILIGRLTNPKEQNLWSMIPFISKKWELRGRAMGSDLGNNCFQFKFDLEEDMRKVLTNRPYRYARWMLIIQRWEPIISPTSLSDPLLDQAQRLTPPLLEERTTLHHREKTG</sequence>
<reference evidence="2" key="1">
    <citation type="submission" date="2020-01" db="EMBL/GenBank/DDBJ databases">
        <authorList>
            <person name="Mishra B."/>
        </authorList>
    </citation>
    <scope>NUCLEOTIDE SEQUENCE [LARGE SCALE GENOMIC DNA]</scope>
</reference>
<accession>A0A6D2HP70</accession>
<proteinExistence type="predicted"/>
<evidence type="ECO:0000313" key="2">
    <source>
        <dbReference type="EMBL" id="CAA7017864.1"/>
    </source>
</evidence>
<dbReference type="InterPro" id="IPR040256">
    <property type="entry name" value="At4g02000-like"/>
</dbReference>
<name>A0A6D2HP70_9BRAS</name>
<protein>
    <recommendedName>
        <fullName evidence="1">DUF4283 domain-containing protein</fullName>
    </recommendedName>
</protein>
<dbReference type="Pfam" id="PF14111">
    <property type="entry name" value="DUF4283"/>
    <property type="match status" value="1"/>
</dbReference>
<dbReference type="InterPro" id="IPR025558">
    <property type="entry name" value="DUF4283"/>
</dbReference>
<feature type="domain" description="DUF4283" evidence="1">
    <location>
        <begin position="39"/>
        <end position="121"/>
    </location>
</feature>
<dbReference type="AlphaFoldDB" id="A0A6D2HP70"/>
<gene>
    <name evidence="2" type="ORF">MERR_LOCUS5099</name>
</gene>
<evidence type="ECO:0000313" key="3">
    <source>
        <dbReference type="Proteomes" id="UP000467841"/>
    </source>
</evidence>
<dbReference type="OrthoDB" id="1736272at2759"/>
<organism evidence="2 3">
    <name type="scientific">Microthlaspi erraticum</name>
    <dbReference type="NCBI Taxonomy" id="1685480"/>
    <lineage>
        <taxon>Eukaryota</taxon>
        <taxon>Viridiplantae</taxon>
        <taxon>Streptophyta</taxon>
        <taxon>Embryophyta</taxon>
        <taxon>Tracheophyta</taxon>
        <taxon>Spermatophyta</taxon>
        <taxon>Magnoliopsida</taxon>
        <taxon>eudicotyledons</taxon>
        <taxon>Gunneridae</taxon>
        <taxon>Pentapetalae</taxon>
        <taxon>rosids</taxon>
        <taxon>malvids</taxon>
        <taxon>Brassicales</taxon>
        <taxon>Brassicaceae</taxon>
        <taxon>Coluteocarpeae</taxon>
        <taxon>Microthlaspi</taxon>
    </lineage>
</organism>
<evidence type="ECO:0000259" key="1">
    <source>
        <dbReference type="Pfam" id="PF14111"/>
    </source>
</evidence>
<comment type="caution">
    <text evidence="2">The sequence shown here is derived from an EMBL/GenBank/DDBJ whole genome shotgun (WGS) entry which is preliminary data.</text>
</comment>
<dbReference type="PANTHER" id="PTHR31286:SF163">
    <property type="entry name" value="ZINC KNUCKLE CX2CX4HX4C DOMAIN-CONTAINING PROTEIN"/>
    <property type="match status" value="1"/>
</dbReference>
<dbReference type="EMBL" id="CACVBM020000333">
    <property type="protein sequence ID" value="CAA7017864.1"/>
    <property type="molecule type" value="Genomic_DNA"/>
</dbReference>